<proteinExistence type="predicted"/>
<gene>
    <name evidence="1" type="ORF">C8F04DRAFT_1151877</name>
</gene>
<dbReference type="EMBL" id="JARJCM010000344">
    <property type="protein sequence ID" value="KAJ7018338.1"/>
    <property type="molecule type" value="Genomic_DNA"/>
</dbReference>
<evidence type="ECO:0000313" key="2">
    <source>
        <dbReference type="Proteomes" id="UP001218188"/>
    </source>
</evidence>
<comment type="caution">
    <text evidence="1">The sequence shown here is derived from an EMBL/GenBank/DDBJ whole genome shotgun (WGS) entry which is preliminary data.</text>
</comment>
<dbReference type="Proteomes" id="UP001218188">
    <property type="component" value="Unassembled WGS sequence"/>
</dbReference>
<reference evidence="1" key="1">
    <citation type="submission" date="2023-03" db="EMBL/GenBank/DDBJ databases">
        <title>Massive genome expansion in bonnet fungi (Mycena s.s.) driven by repeated elements and novel gene families across ecological guilds.</title>
        <authorList>
            <consortium name="Lawrence Berkeley National Laboratory"/>
            <person name="Harder C.B."/>
            <person name="Miyauchi S."/>
            <person name="Viragh M."/>
            <person name="Kuo A."/>
            <person name="Thoen E."/>
            <person name="Andreopoulos B."/>
            <person name="Lu D."/>
            <person name="Skrede I."/>
            <person name="Drula E."/>
            <person name="Henrissat B."/>
            <person name="Morin E."/>
            <person name="Kohler A."/>
            <person name="Barry K."/>
            <person name="LaButti K."/>
            <person name="Morin E."/>
            <person name="Salamov A."/>
            <person name="Lipzen A."/>
            <person name="Mereny Z."/>
            <person name="Hegedus B."/>
            <person name="Baldrian P."/>
            <person name="Stursova M."/>
            <person name="Weitz H."/>
            <person name="Taylor A."/>
            <person name="Grigoriev I.V."/>
            <person name="Nagy L.G."/>
            <person name="Martin F."/>
            <person name="Kauserud H."/>
        </authorList>
    </citation>
    <scope>NUCLEOTIDE SEQUENCE</scope>
    <source>
        <strain evidence="1">CBHHK200</strain>
    </source>
</reference>
<accession>A0AAD6WLC0</accession>
<sequence length="304" mass="34355">MSLPAPTITRSKFWYSDGSVILQAEATQFSPSNSAFFRDMQSLPQPPDQPTLEGCPVIELPDDDVIDVGYLLEALYSPPFLCQTALPLPVISAHIRLGRKYDFRELLDLAVARLNFENPTTLAAYDALLTDEYDVALMLDSHYTPTRIVNYPGLYLDIIRLAREHDILSVLPCAYYRLLISTDLRTVDELFLGIKKADGSRVPFTPDELRRCVSGREKIMYAQLQPGYGCGWYRSWVPSPGCANPCTVHQKARRPPPKSFGFTYCQLEPQNMFRVQTEHQAIKCRGKKADMGGFPTWSELSNFS</sequence>
<organism evidence="1 2">
    <name type="scientific">Mycena alexandri</name>
    <dbReference type="NCBI Taxonomy" id="1745969"/>
    <lineage>
        <taxon>Eukaryota</taxon>
        <taxon>Fungi</taxon>
        <taxon>Dikarya</taxon>
        <taxon>Basidiomycota</taxon>
        <taxon>Agaricomycotina</taxon>
        <taxon>Agaricomycetes</taxon>
        <taxon>Agaricomycetidae</taxon>
        <taxon>Agaricales</taxon>
        <taxon>Marasmiineae</taxon>
        <taxon>Mycenaceae</taxon>
        <taxon>Mycena</taxon>
    </lineage>
</organism>
<evidence type="ECO:0000313" key="1">
    <source>
        <dbReference type="EMBL" id="KAJ7018338.1"/>
    </source>
</evidence>
<name>A0AAD6WLC0_9AGAR</name>
<evidence type="ECO:0008006" key="3">
    <source>
        <dbReference type="Google" id="ProtNLM"/>
    </source>
</evidence>
<keyword evidence="2" id="KW-1185">Reference proteome</keyword>
<protein>
    <recommendedName>
        <fullName evidence="3">BTB domain-containing protein</fullName>
    </recommendedName>
</protein>
<dbReference type="AlphaFoldDB" id="A0AAD6WLC0"/>